<dbReference type="EMBL" id="FN595500">
    <property type="protein sequence ID" value="CCB48848.1"/>
    <property type="molecule type" value="Genomic_DNA"/>
</dbReference>
<gene>
    <name evidence="1" type="ordered locus">VIT_04s0069g00400</name>
</gene>
<accession>F6H9F5</accession>
<dbReference type="STRING" id="29760.F6H9F5"/>
<dbReference type="AlphaFoldDB" id="F6H9F5"/>
<sequence>MNPLGTSSALQLTDSISYEEHLALLWLVLTRPGSELSTQRVIDQLEQFQIGTLERELASIQTIPLLFIM</sequence>
<reference evidence="2" key="1">
    <citation type="journal article" date="2007" name="Nature">
        <title>The grapevine genome sequence suggests ancestral hexaploidization in major angiosperm phyla.</title>
        <authorList>
            <consortium name="The French-Italian Public Consortium for Grapevine Genome Characterization."/>
            <person name="Jaillon O."/>
            <person name="Aury J.-M."/>
            <person name="Noel B."/>
            <person name="Policriti A."/>
            <person name="Clepet C."/>
            <person name="Casagrande A."/>
            <person name="Choisne N."/>
            <person name="Aubourg S."/>
            <person name="Vitulo N."/>
            <person name="Jubin C."/>
            <person name="Vezzi A."/>
            <person name="Legeai F."/>
            <person name="Hugueney P."/>
            <person name="Dasilva C."/>
            <person name="Horner D."/>
            <person name="Mica E."/>
            <person name="Jublot D."/>
            <person name="Poulain J."/>
            <person name="Bruyere C."/>
            <person name="Billault A."/>
            <person name="Segurens B."/>
            <person name="Gouyvenoux M."/>
            <person name="Ugarte E."/>
            <person name="Cattonaro F."/>
            <person name="Anthouard V."/>
            <person name="Vico V."/>
            <person name="Del Fabbro C."/>
            <person name="Alaux M."/>
            <person name="Di Gaspero G."/>
            <person name="Dumas V."/>
            <person name="Felice N."/>
            <person name="Paillard S."/>
            <person name="Juman I."/>
            <person name="Moroldo M."/>
            <person name="Scalabrin S."/>
            <person name="Canaguier A."/>
            <person name="Le Clainche I."/>
            <person name="Malacrida G."/>
            <person name="Durand E."/>
            <person name="Pesole G."/>
            <person name="Laucou V."/>
            <person name="Chatelet P."/>
            <person name="Merdinoglu D."/>
            <person name="Delledonne M."/>
            <person name="Pezzotti M."/>
            <person name="Lecharny A."/>
            <person name="Scarpelli C."/>
            <person name="Artiguenave F."/>
            <person name="Pe M.E."/>
            <person name="Valle G."/>
            <person name="Morgante M."/>
            <person name="Caboche M."/>
            <person name="Adam-Blondon A.-F."/>
            <person name="Weissenbach J."/>
            <person name="Quetier F."/>
            <person name="Wincker P."/>
        </authorList>
    </citation>
    <scope>NUCLEOTIDE SEQUENCE [LARGE SCALE GENOMIC DNA]</scope>
    <source>
        <strain evidence="2">cv. Pinot noir / PN40024</strain>
    </source>
</reference>
<evidence type="ECO:0000313" key="1">
    <source>
        <dbReference type="EMBL" id="CCB48848.1"/>
    </source>
</evidence>
<keyword evidence="2" id="KW-1185">Reference proteome</keyword>
<name>F6H9F5_VITVI</name>
<dbReference type="Proteomes" id="UP000009183">
    <property type="component" value="Chromosome 4"/>
</dbReference>
<dbReference type="PaxDb" id="29760-VIT_04s0069g00400.t01"/>
<dbReference type="HOGENOM" id="CLU_2781073_0_0_1"/>
<evidence type="ECO:0000313" key="2">
    <source>
        <dbReference type="Proteomes" id="UP000009183"/>
    </source>
</evidence>
<proteinExistence type="predicted"/>
<organism evidence="1 2">
    <name type="scientific">Vitis vinifera</name>
    <name type="common">Grape</name>
    <dbReference type="NCBI Taxonomy" id="29760"/>
    <lineage>
        <taxon>Eukaryota</taxon>
        <taxon>Viridiplantae</taxon>
        <taxon>Streptophyta</taxon>
        <taxon>Embryophyta</taxon>
        <taxon>Tracheophyta</taxon>
        <taxon>Spermatophyta</taxon>
        <taxon>Magnoliopsida</taxon>
        <taxon>eudicotyledons</taxon>
        <taxon>Gunneridae</taxon>
        <taxon>Pentapetalae</taxon>
        <taxon>rosids</taxon>
        <taxon>Vitales</taxon>
        <taxon>Vitaceae</taxon>
        <taxon>Viteae</taxon>
        <taxon>Vitis</taxon>
    </lineage>
</organism>
<protein>
    <submittedName>
        <fullName evidence="1">Uncharacterized protein</fullName>
    </submittedName>
</protein>
<dbReference type="InParanoid" id="F6H9F5"/>